<dbReference type="Proteomes" id="UP000246740">
    <property type="component" value="Unassembled WGS sequence"/>
</dbReference>
<gene>
    <name evidence="1" type="ORF">BCV70DRAFT_8836</name>
</gene>
<organism evidence="1 2">
    <name type="scientific">Testicularia cyperi</name>
    <dbReference type="NCBI Taxonomy" id="1882483"/>
    <lineage>
        <taxon>Eukaryota</taxon>
        <taxon>Fungi</taxon>
        <taxon>Dikarya</taxon>
        <taxon>Basidiomycota</taxon>
        <taxon>Ustilaginomycotina</taxon>
        <taxon>Ustilaginomycetes</taxon>
        <taxon>Ustilaginales</taxon>
        <taxon>Anthracoideaceae</taxon>
        <taxon>Testicularia</taxon>
    </lineage>
</organism>
<evidence type="ECO:0000313" key="2">
    <source>
        <dbReference type="Proteomes" id="UP000246740"/>
    </source>
</evidence>
<evidence type="ECO:0000313" key="1">
    <source>
        <dbReference type="EMBL" id="PWZ02955.1"/>
    </source>
</evidence>
<accession>A0A317XXE0</accession>
<sequence>MEATSSAVQWRARIDRADLKHESELLLVEIWTSVTKFEAMGAEPAVARNTELDSASTAASAAAATAATAATETAVTAVMMVQESAV</sequence>
<reference evidence="1 2" key="1">
    <citation type="journal article" date="2018" name="Mol. Biol. Evol.">
        <title>Broad Genomic Sampling Reveals a Smut Pathogenic Ancestry of the Fungal Clade Ustilaginomycotina.</title>
        <authorList>
            <person name="Kijpornyongpan T."/>
            <person name="Mondo S.J."/>
            <person name="Barry K."/>
            <person name="Sandor L."/>
            <person name="Lee J."/>
            <person name="Lipzen A."/>
            <person name="Pangilinan J."/>
            <person name="LaButti K."/>
            <person name="Hainaut M."/>
            <person name="Henrissat B."/>
            <person name="Grigoriev I.V."/>
            <person name="Spatafora J.W."/>
            <person name="Aime M.C."/>
        </authorList>
    </citation>
    <scope>NUCLEOTIDE SEQUENCE [LARGE SCALE GENOMIC DNA]</scope>
    <source>
        <strain evidence="1 2">MCA 3645</strain>
    </source>
</reference>
<dbReference type="EMBL" id="KZ819188">
    <property type="protein sequence ID" value="PWZ02955.1"/>
    <property type="molecule type" value="Genomic_DNA"/>
</dbReference>
<keyword evidence="2" id="KW-1185">Reference proteome</keyword>
<dbReference type="InParanoid" id="A0A317XXE0"/>
<dbReference type="AlphaFoldDB" id="A0A317XXE0"/>
<protein>
    <submittedName>
        <fullName evidence="1">Uncharacterized protein</fullName>
    </submittedName>
</protein>
<name>A0A317XXE0_9BASI</name>
<proteinExistence type="predicted"/>